<evidence type="ECO:0000313" key="4">
    <source>
        <dbReference type="Proteomes" id="UP000249467"/>
    </source>
</evidence>
<dbReference type="InterPro" id="IPR004843">
    <property type="entry name" value="Calcineurin-like_PHP"/>
</dbReference>
<dbReference type="SUPFAM" id="SSF56300">
    <property type="entry name" value="Metallo-dependent phosphatases"/>
    <property type="match status" value="1"/>
</dbReference>
<organism evidence="3 4">
    <name type="scientific">Pseudanabaena frigida</name>
    <dbReference type="NCBI Taxonomy" id="945775"/>
    <lineage>
        <taxon>Bacteria</taxon>
        <taxon>Bacillati</taxon>
        <taxon>Cyanobacteriota</taxon>
        <taxon>Cyanophyceae</taxon>
        <taxon>Pseudanabaenales</taxon>
        <taxon>Pseudanabaenaceae</taxon>
        <taxon>Pseudanabaena</taxon>
    </lineage>
</organism>
<dbReference type="EMBL" id="QBML01000014">
    <property type="protein sequence ID" value="PZO40541.1"/>
    <property type="molecule type" value="Genomic_DNA"/>
</dbReference>
<dbReference type="Gene3D" id="3.60.21.10">
    <property type="match status" value="1"/>
</dbReference>
<evidence type="ECO:0000259" key="2">
    <source>
        <dbReference type="Pfam" id="PF00149"/>
    </source>
</evidence>
<dbReference type="InterPro" id="IPR027629">
    <property type="entry name" value="DevT-like"/>
</dbReference>
<evidence type="ECO:0000256" key="1">
    <source>
        <dbReference type="SAM" id="MobiDB-lite"/>
    </source>
</evidence>
<dbReference type="InterPro" id="IPR029052">
    <property type="entry name" value="Metallo-depent_PP-like"/>
</dbReference>
<dbReference type="CDD" id="cd07397">
    <property type="entry name" value="MPP_NostocDevT-like"/>
    <property type="match status" value="1"/>
</dbReference>
<name>A0A2W4XZ68_9CYAN</name>
<evidence type="ECO:0000313" key="3">
    <source>
        <dbReference type="EMBL" id="PZO40541.1"/>
    </source>
</evidence>
<comment type="caution">
    <text evidence="3">The sequence shown here is derived from an EMBL/GenBank/DDBJ whole genome shotgun (WGS) entry which is preliminary data.</text>
</comment>
<proteinExistence type="predicted"/>
<reference evidence="3 4" key="1">
    <citation type="submission" date="2018-04" db="EMBL/GenBank/DDBJ databases">
        <authorList>
            <person name="Go L.Y."/>
            <person name="Mitchell J.A."/>
        </authorList>
    </citation>
    <scope>NUCLEOTIDE SEQUENCE [LARGE SCALE GENOMIC DNA]</scope>
    <source>
        <strain evidence="3">ULC066bin1</strain>
    </source>
</reference>
<sequence>MPKSSIKIAVVGDVHDLWQPVEDRLALQSLEVDLVLFVGDFGNESVEVVRAIADIDLPKAVILGNHDAYYSDSDPNSKNQKKKKCPYDRDKEDRVQQQLDILGKLHVGYSWLDFPNLNLSVVGSRPFSWGGSKWKKESFYRDRFNIHNFEESTHRITSAVASTAHENIIFLGHSGPFGLGADEYSICGKDWKPIGGDYGDPDFADAISKSYLMDKTIPLVVFGHMHHHLRHNPSRSREAIATNSMGTIYFNSAITPRIIKTDEGLHRNFAIVTLESGKVNQISLVWLNSSFNVIRENILFELLDK</sequence>
<dbReference type="Pfam" id="PF00149">
    <property type="entry name" value="Metallophos"/>
    <property type="match status" value="1"/>
</dbReference>
<feature type="domain" description="Calcineurin-like phosphoesterase" evidence="2">
    <location>
        <begin position="6"/>
        <end position="227"/>
    </location>
</feature>
<gene>
    <name evidence="3" type="ORF">DCF19_11610</name>
</gene>
<dbReference type="AlphaFoldDB" id="A0A2W4XZ68"/>
<dbReference type="PANTHER" id="PTHR35769:SF2">
    <property type="entry name" value="CALCINEURIN-LIKE METALLO-PHOSPHOESTERASE SUPERFAMILY PROTEIN"/>
    <property type="match status" value="1"/>
</dbReference>
<feature type="region of interest" description="Disordered" evidence="1">
    <location>
        <begin position="71"/>
        <end position="91"/>
    </location>
</feature>
<protein>
    <submittedName>
        <fullName evidence="3">TIGR04168 family protein</fullName>
    </submittedName>
</protein>
<accession>A0A2W4XZ68</accession>
<reference evidence="3 4" key="2">
    <citation type="submission" date="2018-06" db="EMBL/GenBank/DDBJ databases">
        <title>Metagenomic assembly of (sub)arctic Cyanobacteria and their associated microbiome from non-axenic cultures.</title>
        <authorList>
            <person name="Baurain D."/>
        </authorList>
    </citation>
    <scope>NUCLEOTIDE SEQUENCE [LARGE SCALE GENOMIC DNA]</scope>
    <source>
        <strain evidence="3">ULC066bin1</strain>
    </source>
</reference>
<dbReference type="PANTHER" id="PTHR35769">
    <property type="entry name" value="CALCINEURIN-LIKE METALLO-PHOSPHOESTERASE SUPERFAMILY PROTEIN"/>
    <property type="match status" value="1"/>
</dbReference>
<dbReference type="Proteomes" id="UP000249467">
    <property type="component" value="Unassembled WGS sequence"/>
</dbReference>
<dbReference type="GO" id="GO:0016787">
    <property type="term" value="F:hydrolase activity"/>
    <property type="evidence" value="ECO:0007669"/>
    <property type="project" value="InterPro"/>
</dbReference>
<dbReference type="NCBIfam" id="TIGR04168">
    <property type="entry name" value="TIGR04168 family protein"/>
    <property type="match status" value="1"/>
</dbReference>